<accession>A0A328BVE6</accession>
<reference evidence="3" key="1">
    <citation type="submission" date="2018-02" db="EMBL/GenBank/DDBJ databases">
        <title>Glaesserella australis sp. nov., isolated from the lungs of pigs.</title>
        <authorList>
            <person name="Turni C."/>
            <person name="Christensen H."/>
        </authorList>
    </citation>
    <scope>NUCLEOTIDE SEQUENCE [LARGE SCALE GENOMIC DNA]</scope>
    <source>
        <strain evidence="3">HS4635</strain>
    </source>
</reference>
<dbReference type="OrthoDB" id="9795085at2"/>
<dbReference type="InterPro" id="IPR029063">
    <property type="entry name" value="SAM-dependent_MTases_sf"/>
</dbReference>
<keyword evidence="2" id="KW-0808">Transferase</keyword>
<dbReference type="GO" id="GO:0032259">
    <property type="term" value="P:methylation"/>
    <property type="evidence" value="ECO:0007669"/>
    <property type="project" value="UniProtKB-KW"/>
</dbReference>
<evidence type="ECO:0000313" key="2">
    <source>
        <dbReference type="EMBL" id="RAL18288.1"/>
    </source>
</evidence>
<proteinExistence type="predicted"/>
<sequence length="266" mass="30455">MNSFYEIDFATLYKKHLVACRYHDVSAEKWDKKAVAFGEKFVEKENSYTTQFIDKMRIDPTDSVLDIGSGPGTLAIPLAKRCQQVYALDFSAGMLQLLSHYQQQLGLNNIVPLHKSWNDDWADVPQADIVIASRSTLVADLDDMIDKLTAKAKKRVYLTAITQPHFLDSGVFQAIGRDAIGFPTYIYLLNRLYQRGIQAELHFLQGASGEFQGENYQDLQNAVEFSLGTLTEQERTKLQQFYQQREQSQQKITHGQAQWAFIEWEV</sequence>
<gene>
    <name evidence="2" type="ORF">C5N92_08690</name>
</gene>
<protein>
    <submittedName>
        <fullName evidence="2">SAM-dependent methyltransferase</fullName>
    </submittedName>
</protein>
<dbReference type="CDD" id="cd02440">
    <property type="entry name" value="AdoMet_MTases"/>
    <property type="match status" value="1"/>
</dbReference>
<dbReference type="Proteomes" id="UP000248689">
    <property type="component" value="Unassembled WGS sequence"/>
</dbReference>
<keyword evidence="2" id="KW-0489">Methyltransferase</keyword>
<dbReference type="Gene3D" id="3.40.50.150">
    <property type="entry name" value="Vaccinia Virus protein VP39"/>
    <property type="match status" value="1"/>
</dbReference>
<dbReference type="InterPro" id="IPR050723">
    <property type="entry name" value="CFA/CMAS"/>
</dbReference>
<dbReference type="InterPro" id="IPR041698">
    <property type="entry name" value="Methyltransf_25"/>
</dbReference>
<dbReference type="EMBL" id="PTPX01000017">
    <property type="protein sequence ID" value="RAL18288.1"/>
    <property type="molecule type" value="Genomic_DNA"/>
</dbReference>
<dbReference type="Pfam" id="PF13649">
    <property type="entry name" value="Methyltransf_25"/>
    <property type="match status" value="1"/>
</dbReference>
<dbReference type="RefSeq" id="WP_111750465.1">
    <property type="nucleotide sequence ID" value="NZ_PTPX01000017.1"/>
</dbReference>
<keyword evidence="3" id="KW-1185">Reference proteome</keyword>
<dbReference type="GO" id="GO:0008168">
    <property type="term" value="F:methyltransferase activity"/>
    <property type="evidence" value="ECO:0007669"/>
    <property type="project" value="UniProtKB-KW"/>
</dbReference>
<dbReference type="SUPFAM" id="SSF53335">
    <property type="entry name" value="S-adenosyl-L-methionine-dependent methyltransferases"/>
    <property type="match status" value="1"/>
</dbReference>
<comment type="caution">
    <text evidence="2">The sequence shown here is derived from an EMBL/GenBank/DDBJ whole genome shotgun (WGS) entry which is preliminary data.</text>
</comment>
<feature type="domain" description="Methyltransferase" evidence="1">
    <location>
        <begin position="64"/>
        <end position="141"/>
    </location>
</feature>
<dbReference type="PANTHER" id="PTHR43667">
    <property type="entry name" value="CYCLOPROPANE-FATTY-ACYL-PHOSPHOLIPID SYNTHASE"/>
    <property type="match status" value="1"/>
</dbReference>
<evidence type="ECO:0000259" key="1">
    <source>
        <dbReference type="Pfam" id="PF13649"/>
    </source>
</evidence>
<dbReference type="PANTHER" id="PTHR43667:SF2">
    <property type="entry name" value="FATTY ACID C-METHYL TRANSFERASE"/>
    <property type="match status" value="1"/>
</dbReference>
<name>A0A328BVE6_9PAST</name>
<evidence type="ECO:0000313" key="3">
    <source>
        <dbReference type="Proteomes" id="UP000248689"/>
    </source>
</evidence>
<dbReference type="AlphaFoldDB" id="A0A328BVE6"/>
<organism evidence="2 3">
    <name type="scientific">Glaesserella australis</name>
    <dbReference type="NCBI Taxonomy" id="2094024"/>
    <lineage>
        <taxon>Bacteria</taxon>
        <taxon>Pseudomonadati</taxon>
        <taxon>Pseudomonadota</taxon>
        <taxon>Gammaproteobacteria</taxon>
        <taxon>Pasteurellales</taxon>
        <taxon>Pasteurellaceae</taxon>
        <taxon>Glaesserella</taxon>
    </lineage>
</organism>